<dbReference type="Proteomes" id="UP000037939">
    <property type="component" value="Unassembled WGS sequence"/>
</dbReference>
<comment type="similarity">
    <text evidence="1">In the C-terminal section; belongs to the class-I pyridoxal-phosphate-dependent aminotransferase family.</text>
</comment>
<evidence type="ECO:0000256" key="5">
    <source>
        <dbReference type="ARBA" id="ARBA00023125"/>
    </source>
</evidence>
<dbReference type="SMART" id="SM00345">
    <property type="entry name" value="HTH_GNTR"/>
    <property type="match status" value="1"/>
</dbReference>
<dbReference type="Pfam" id="PF00392">
    <property type="entry name" value="GntR"/>
    <property type="match status" value="1"/>
</dbReference>
<keyword evidence="4" id="KW-0805">Transcription regulation</keyword>
<evidence type="ECO:0000256" key="4">
    <source>
        <dbReference type="ARBA" id="ARBA00023015"/>
    </source>
</evidence>
<dbReference type="SUPFAM" id="SSF46785">
    <property type="entry name" value="Winged helix' DNA-binding domain"/>
    <property type="match status" value="1"/>
</dbReference>
<keyword evidence="9" id="KW-1185">Reference proteome</keyword>
<dbReference type="RefSeq" id="WP_053937128.1">
    <property type="nucleotide sequence ID" value="NZ_LAQT01000004.1"/>
</dbReference>
<evidence type="ECO:0000256" key="1">
    <source>
        <dbReference type="ARBA" id="ARBA00005384"/>
    </source>
</evidence>
<dbReference type="Gene3D" id="3.90.1150.10">
    <property type="entry name" value="Aspartate Aminotransferase, domain 1"/>
    <property type="match status" value="1"/>
</dbReference>
<evidence type="ECO:0000259" key="7">
    <source>
        <dbReference type="PROSITE" id="PS50949"/>
    </source>
</evidence>
<dbReference type="AlphaFoldDB" id="A0A0N1JT88"/>
<dbReference type="InterPro" id="IPR015422">
    <property type="entry name" value="PyrdxlP-dep_Trfase_small"/>
</dbReference>
<proteinExistence type="inferred from homology"/>
<accession>A0A0N1JT88</accession>
<dbReference type="GO" id="GO:0030170">
    <property type="term" value="F:pyridoxal phosphate binding"/>
    <property type="evidence" value="ECO:0007669"/>
    <property type="project" value="InterPro"/>
</dbReference>
<dbReference type="GO" id="GO:0003677">
    <property type="term" value="F:DNA binding"/>
    <property type="evidence" value="ECO:0007669"/>
    <property type="project" value="UniProtKB-KW"/>
</dbReference>
<dbReference type="Pfam" id="PF00155">
    <property type="entry name" value="Aminotran_1_2"/>
    <property type="match status" value="1"/>
</dbReference>
<reference evidence="8 9" key="1">
    <citation type="submission" date="2015-07" db="EMBL/GenBank/DDBJ databases">
        <title>Draft genome sequence of the Amantichitinum ursilacus IGB-41, a new chitin-degrading bacterium.</title>
        <authorList>
            <person name="Kirstahler P."/>
            <person name="Guenther M."/>
            <person name="Grumaz C."/>
            <person name="Rupp S."/>
            <person name="Zibek S."/>
            <person name="Sohn K."/>
        </authorList>
    </citation>
    <scope>NUCLEOTIDE SEQUENCE [LARGE SCALE GENOMIC DNA]</scope>
    <source>
        <strain evidence="8 9">IGB-41</strain>
    </source>
</reference>
<dbReference type="InterPro" id="IPR015421">
    <property type="entry name" value="PyrdxlP-dep_Trfase_major"/>
</dbReference>
<dbReference type="CDD" id="cd00609">
    <property type="entry name" value="AAT_like"/>
    <property type="match status" value="1"/>
</dbReference>
<dbReference type="STRING" id="857265.WG78_07230"/>
<dbReference type="CDD" id="cd07377">
    <property type="entry name" value="WHTH_GntR"/>
    <property type="match status" value="1"/>
</dbReference>
<dbReference type="PROSITE" id="PS50949">
    <property type="entry name" value="HTH_GNTR"/>
    <property type="match status" value="1"/>
</dbReference>
<dbReference type="PANTHER" id="PTHR46577">
    <property type="entry name" value="HTH-TYPE TRANSCRIPTIONAL REGULATORY PROTEIN GABR"/>
    <property type="match status" value="1"/>
</dbReference>
<dbReference type="PATRIC" id="fig|857265.3.peg.1485"/>
<dbReference type="InterPro" id="IPR000524">
    <property type="entry name" value="Tscrpt_reg_HTH_GntR"/>
</dbReference>
<comment type="caution">
    <text evidence="8">The sequence shown here is derived from an EMBL/GenBank/DDBJ whole genome shotgun (WGS) entry which is preliminary data.</text>
</comment>
<sequence length="465" mass="50569">MTESLSLRLDPAHTLPLVSQLHDALARRIESGALRPGTRLPSVRTLARECEISTLTATNAYNRLVASGHVEARRASGYFVLARTRKRNAAPTAGPRAQDALLLLQRVYGDDSLTLQAGSGWLPETLVFADGIKHGLATLARRQPSAFTRYGHAYGYVPLRQQIQTRLAAREIEAAEQQIVLTHGASHALDLIARALLQTGDTVLVDDPGYCNLLPGLRALGVNIIGVPFTAQGPDPLALEQIARQHQPKAFFTNSNLQNPSGACCTPATAHRLLQLAEQHDFYIVEDDIFAELHPGTAHSIASLDQLRRVIHVGSFSKTISPALRVGFIACETGLAERLVSLKMAQGLTTSEINEQLVHVILSEGTLRGHLTRVRTRLAQAQQQVSEALLAAGYQLAHRPVGGMFLWAGVPDGVEVNRLVEQASAEGILLAPGYLFRPDLRAEAALRINVAHADNAAFYRFLQRQ</sequence>
<protein>
    <recommendedName>
        <fullName evidence="2">Putative 8-amino-7-oxononanoate synthase</fullName>
    </recommendedName>
</protein>
<evidence type="ECO:0000256" key="2">
    <source>
        <dbReference type="ARBA" id="ARBA00021531"/>
    </source>
</evidence>
<keyword evidence="3" id="KW-0663">Pyridoxal phosphate</keyword>
<evidence type="ECO:0000256" key="6">
    <source>
        <dbReference type="ARBA" id="ARBA00023163"/>
    </source>
</evidence>
<evidence type="ECO:0000256" key="3">
    <source>
        <dbReference type="ARBA" id="ARBA00022898"/>
    </source>
</evidence>
<name>A0A0N1JT88_9NEIS</name>
<evidence type="ECO:0000313" key="9">
    <source>
        <dbReference type="Proteomes" id="UP000037939"/>
    </source>
</evidence>
<gene>
    <name evidence="8" type="primary">norG</name>
    <name evidence="8" type="ORF">WG78_07230</name>
</gene>
<dbReference type="SUPFAM" id="SSF53383">
    <property type="entry name" value="PLP-dependent transferases"/>
    <property type="match status" value="1"/>
</dbReference>
<dbReference type="InterPro" id="IPR004839">
    <property type="entry name" value="Aminotransferase_I/II_large"/>
</dbReference>
<feature type="domain" description="HTH gntR-type" evidence="7">
    <location>
        <begin position="15"/>
        <end position="83"/>
    </location>
</feature>
<keyword evidence="6" id="KW-0804">Transcription</keyword>
<dbReference type="Gene3D" id="1.10.10.10">
    <property type="entry name" value="Winged helix-like DNA-binding domain superfamily/Winged helix DNA-binding domain"/>
    <property type="match status" value="1"/>
</dbReference>
<organism evidence="8 9">
    <name type="scientific">Amantichitinum ursilacus</name>
    <dbReference type="NCBI Taxonomy" id="857265"/>
    <lineage>
        <taxon>Bacteria</taxon>
        <taxon>Pseudomonadati</taxon>
        <taxon>Pseudomonadota</taxon>
        <taxon>Betaproteobacteria</taxon>
        <taxon>Neisseriales</taxon>
        <taxon>Chitinibacteraceae</taxon>
        <taxon>Amantichitinum</taxon>
    </lineage>
</organism>
<dbReference type="PANTHER" id="PTHR46577:SF2">
    <property type="entry name" value="TRANSCRIPTIONAL REGULATORY PROTEIN"/>
    <property type="match status" value="1"/>
</dbReference>
<dbReference type="InterPro" id="IPR015424">
    <property type="entry name" value="PyrdxlP-dep_Trfase"/>
</dbReference>
<dbReference type="InterPro" id="IPR051446">
    <property type="entry name" value="HTH_trans_reg/aminotransferase"/>
</dbReference>
<dbReference type="Gene3D" id="3.40.640.10">
    <property type="entry name" value="Type I PLP-dependent aspartate aminotransferase-like (Major domain)"/>
    <property type="match status" value="1"/>
</dbReference>
<keyword evidence="5" id="KW-0238">DNA-binding</keyword>
<evidence type="ECO:0000313" key="8">
    <source>
        <dbReference type="EMBL" id="KPC53896.1"/>
    </source>
</evidence>
<dbReference type="InterPro" id="IPR036390">
    <property type="entry name" value="WH_DNA-bd_sf"/>
</dbReference>
<dbReference type="GO" id="GO:0003700">
    <property type="term" value="F:DNA-binding transcription factor activity"/>
    <property type="evidence" value="ECO:0007669"/>
    <property type="project" value="InterPro"/>
</dbReference>
<dbReference type="OrthoDB" id="9804020at2"/>
<dbReference type="EMBL" id="LAQT01000004">
    <property type="protein sequence ID" value="KPC53896.1"/>
    <property type="molecule type" value="Genomic_DNA"/>
</dbReference>
<dbReference type="InterPro" id="IPR036388">
    <property type="entry name" value="WH-like_DNA-bd_sf"/>
</dbReference>